<dbReference type="VEuPathDB" id="VectorBase:GBRI043886"/>
<organism evidence="2 3">
    <name type="scientific">Glossina brevipalpis</name>
    <dbReference type="NCBI Taxonomy" id="37001"/>
    <lineage>
        <taxon>Eukaryota</taxon>
        <taxon>Metazoa</taxon>
        <taxon>Ecdysozoa</taxon>
        <taxon>Arthropoda</taxon>
        <taxon>Hexapoda</taxon>
        <taxon>Insecta</taxon>
        <taxon>Pterygota</taxon>
        <taxon>Neoptera</taxon>
        <taxon>Endopterygota</taxon>
        <taxon>Diptera</taxon>
        <taxon>Brachycera</taxon>
        <taxon>Muscomorpha</taxon>
        <taxon>Hippoboscoidea</taxon>
        <taxon>Glossinidae</taxon>
        <taxon>Glossina</taxon>
    </lineage>
</organism>
<reference evidence="3" key="1">
    <citation type="submission" date="2014-03" db="EMBL/GenBank/DDBJ databases">
        <authorList>
            <person name="Aksoy S."/>
            <person name="Warren W."/>
            <person name="Wilson R.K."/>
        </authorList>
    </citation>
    <scope>NUCLEOTIDE SEQUENCE [LARGE SCALE GENOMIC DNA]</scope>
    <source>
        <strain evidence="3">IAEA</strain>
    </source>
</reference>
<keyword evidence="3" id="KW-1185">Reference proteome</keyword>
<name>A0A1A9X4G4_9MUSC</name>
<dbReference type="STRING" id="37001.A0A1A9X4G4"/>
<dbReference type="Pfam" id="PF11069">
    <property type="entry name" value="CFAP298"/>
    <property type="match status" value="1"/>
</dbReference>
<dbReference type="InterPro" id="IPR021298">
    <property type="entry name" value="CFAP298"/>
</dbReference>
<sequence length="290" mass="33273">MVILHLKRGDENLFLYETDINENTTEVIKEITAIYNGRLKVERVCMEMEELASYGTLLPPEMIGLTDEQVEELKLKDIWAEKCIPSGGFIFNKDPIGRRNGQQPKENMQEVLRNAMKDSRELIDKKLVLAKRPLTLKIVSEALNLLRGAVTIVYPMQLPPHDIIRQEFMNVEDLTGTQASKDVVEPSKAQLWFAGRLILKDKKLAEFIGKNNKTKVVVKLNQHGEGPPGREPVITEDLRRRMMADSYRRQEELKKLEMDEDDNYLNSSWADGGCLKRQAHGLENVRFRVG</sequence>
<proteinExistence type="inferred from homology"/>
<protein>
    <submittedName>
        <fullName evidence="2">Uncharacterized protein</fullName>
    </submittedName>
</protein>
<comment type="similarity">
    <text evidence="1">Belongs to the CFAP298 family.</text>
</comment>
<dbReference type="PANTHER" id="PTHR13238">
    <property type="entry name" value="PROTEIN C21ORF59"/>
    <property type="match status" value="1"/>
</dbReference>
<evidence type="ECO:0000313" key="2">
    <source>
        <dbReference type="EnsemblMetazoa" id="GBRI043886-PA"/>
    </source>
</evidence>
<dbReference type="EnsemblMetazoa" id="GBRI043886-RA">
    <property type="protein sequence ID" value="GBRI043886-PA"/>
    <property type="gene ID" value="GBRI043886"/>
</dbReference>
<evidence type="ECO:0000313" key="3">
    <source>
        <dbReference type="Proteomes" id="UP000091820"/>
    </source>
</evidence>
<dbReference type="PANTHER" id="PTHR13238:SF0">
    <property type="entry name" value="CILIA- AND FLAGELLA-ASSOCIATED PROTEIN 298"/>
    <property type="match status" value="1"/>
</dbReference>
<evidence type="ECO:0000256" key="1">
    <source>
        <dbReference type="ARBA" id="ARBA00009619"/>
    </source>
</evidence>
<dbReference type="Proteomes" id="UP000091820">
    <property type="component" value="Unassembled WGS sequence"/>
</dbReference>
<accession>A0A1A9X4G4</accession>
<reference evidence="2" key="2">
    <citation type="submission" date="2020-05" db="UniProtKB">
        <authorList>
            <consortium name="EnsemblMetazoa"/>
        </authorList>
    </citation>
    <scope>IDENTIFICATION</scope>
    <source>
        <strain evidence="2">IAEA</strain>
    </source>
</reference>
<dbReference type="GO" id="GO:0003352">
    <property type="term" value="P:regulation of cilium movement"/>
    <property type="evidence" value="ECO:0007669"/>
    <property type="project" value="InterPro"/>
</dbReference>
<dbReference type="AlphaFoldDB" id="A0A1A9X4G4"/>